<reference evidence="4" key="1">
    <citation type="submission" date="2022-08" db="EMBL/GenBank/DDBJ databases">
        <title>Novel sulphate-reducing endosymbionts in the free-living metamonad Anaeramoeba.</title>
        <authorList>
            <person name="Jerlstrom-Hultqvist J."/>
            <person name="Cepicka I."/>
            <person name="Gallot-Lavallee L."/>
            <person name="Salas-Leiva D."/>
            <person name="Curtis B.A."/>
            <person name="Zahonova K."/>
            <person name="Pipaliya S."/>
            <person name="Dacks J."/>
            <person name="Roger A.J."/>
        </authorList>
    </citation>
    <scope>NUCLEOTIDE SEQUENCE</scope>
    <source>
        <strain evidence="4">Busselton2</strain>
    </source>
</reference>
<dbReference type="EMBL" id="JANTQA010000032">
    <property type="protein sequence ID" value="KAJ3438790.1"/>
    <property type="molecule type" value="Genomic_DNA"/>
</dbReference>
<sequence>MAQFSEILDSLILETTELQEKTQNFNEITKDLTQRVADLNKKMKKKNPDKGVPKNQNQNHLTTDLQEYQTSLDLIMKKHREVVQNKNHKHQKKLNKIISLCDDFENDNNHFKKENKYLKEKNKQMTDVLERVANVQDVELNEKIQEIVKLREENRALRELLEISGYEIKNK</sequence>
<dbReference type="PANTHER" id="PTHR12186:SF2">
    <property type="entry name" value="FGFR1 ONCOGENE PARTNER 2 HOMOLOG"/>
    <property type="match status" value="1"/>
</dbReference>
<protein>
    <submittedName>
        <fullName evidence="4">Fgfr1 oncogene partner 2</fullName>
    </submittedName>
</protein>
<dbReference type="Pfam" id="PF05769">
    <property type="entry name" value="SIKE"/>
    <property type="match status" value="1"/>
</dbReference>
<dbReference type="Proteomes" id="UP001146793">
    <property type="component" value="Unassembled WGS sequence"/>
</dbReference>
<proteinExistence type="inferred from homology"/>
<gene>
    <name evidence="4" type="ORF">M0812_14804</name>
</gene>
<comment type="caution">
    <text evidence="4">The sequence shown here is derived from an EMBL/GenBank/DDBJ whole genome shotgun (WGS) entry which is preliminary data.</text>
</comment>
<dbReference type="AlphaFoldDB" id="A0AAV7ZFL1"/>
<keyword evidence="2 3" id="KW-0175">Coiled coil</keyword>
<dbReference type="PANTHER" id="PTHR12186">
    <property type="entry name" value="SIKE FAMILY MEMBER"/>
    <property type="match status" value="1"/>
</dbReference>
<comment type="similarity">
    <text evidence="1">Belongs to the SIKE family.</text>
</comment>
<evidence type="ECO:0000313" key="5">
    <source>
        <dbReference type="Proteomes" id="UP001146793"/>
    </source>
</evidence>
<organism evidence="4 5">
    <name type="scientific">Anaeramoeba flamelloides</name>
    <dbReference type="NCBI Taxonomy" id="1746091"/>
    <lineage>
        <taxon>Eukaryota</taxon>
        <taxon>Metamonada</taxon>
        <taxon>Anaeramoebidae</taxon>
        <taxon>Anaeramoeba</taxon>
    </lineage>
</organism>
<evidence type="ECO:0000256" key="2">
    <source>
        <dbReference type="ARBA" id="ARBA00023054"/>
    </source>
</evidence>
<dbReference type="InterPro" id="IPR008555">
    <property type="entry name" value="SIKE"/>
</dbReference>
<feature type="coiled-coil region" evidence="3">
    <location>
        <begin position="101"/>
        <end position="160"/>
    </location>
</feature>
<evidence type="ECO:0000313" key="4">
    <source>
        <dbReference type="EMBL" id="KAJ3438790.1"/>
    </source>
</evidence>
<accession>A0AAV7ZFL1</accession>
<evidence type="ECO:0000256" key="3">
    <source>
        <dbReference type="SAM" id="Coils"/>
    </source>
</evidence>
<name>A0AAV7ZFL1_9EUKA</name>
<evidence type="ECO:0000256" key="1">
    <source>
        <dbReference type="ARBA" id="ARBA00005537"/>
    </source>
</evidence>